<gene>
    <name evidence="9" type="ORF">I3842_08G154400</name>
</gene>
<feature type="transmembrane region" description="Helical" evidence="6">
    <location>
        <begin position="256"/>
        <end position="274"/>
    </location>
</feature>
<feature type="transmembrane region" description="Helical" evidence="6">
    <location>
        <begin position="35"/>
        <end position="57"/>
    </location>
</feature>
<evidence type="ECO:0000256" key="4">
    <source>
        <dbReference type="ARBA" id="ARBA00022989"/>
    </source>
</evidence>
<evidence type="ECO:0000256" key="2">
    <source>
        <dbReference type="ARBA" id="ARBA00007635"/>
    </source>
</evidence>
<feature type="transmembrane region" description="Helical" evidence="6">
    <location>
        <begin position="184"/>
        <end position="204"/>
    </location>
</feature>
<name>A0A922JEA2_CARIL</name>
<evidence type="ECO:0000256" key="7">
    <source>
        <dbReference type="SAM" id="MobiDB-lite"/>
    </source>
</evidence>
<comment type="similarity">
    <text evidence="2 6">Belongs to the drug/metabolite transporter (DMT) superfamily. Plant drug/metabolite exporter (P-DME) (TC 2.A.7.4) family.</text>
</comment>
<feature type="domain" description="EamA" evidence="8">
    <location>
        <begin position="16"/>
        <end position="148"/>
    </location>
</feature>
<evidence type="ECO:0000256" key="1">
    <source>
        <dbReference type="ARBA" id="ARBA00004141"/>
    </source>
</evidence>
<organism evidence="9 10">
    <name type="scientific">Carya illinoinensis</name>
    <name type="common">Pecan</name>
    <dbReference type="NCBI Taxonomy" id="32201"/>
    <lineage>
        <taxon>Eukaryota</taxon>
        <taxon>Viridiplantae</taxon>
        <taxon>Streptophyta</taxon>
        <taxon>Embryophyta</taxon>
        <taxon>Tracheophyta</taxon>
        <taxon>Spermatophyta</taxon>
        <taxon>Magnoliopsida</taxon>
        <taxon>eudicotyledons</taxon>
        <taxon>Gunneridae</taxon>
        <taxon>Pentapetalae</taxon>
        <taxon>rosids</taxon>
        <taxon>fabids</taxon>
        <taxon>Fagales</taxon>
        <taxon>Juglandaceae</taxon>
        <taxon>Carya</taxon>
    </lineage>
</organism>
<sequence>MGRDLMLFLANVVLQVCYAGMNITSMLAMQSGMHPLILVAYRQIFATMAIAPFAYFLEWRTRPRITMPILFQIFLCSLTGVIGNQVLYLLGLKESTPTIGCALTNTLPAFTFILAVVFGQEYVGIKTRPGQAKVLGTILCVGGALFLSFYHGNAIDIGESSIHWRYGENMEKKSSSTSIGQGNFILGPFLLISSSLSWAMWFIVQARMGERFPAPYTTTTLMCFMASIECGIIALISKRNVSAWSLSDPMRIIASLYAGVVCSALGFAVTSWAIQMKGPLYGSVFNPLSLVIVAISSWAFLREKLHVGTAIGSCFIVMGLYSVLWGKNKEILRPMSTAIHEDQTASRKLNDDYDDDDDKMVEIKDDLELQLNPTSNGNHHIATGDQEKHNDNKM</sequence>
<evidence type="ECO:0000313" key="9">
    <source>
        <dbReference type="EMBL" id="KAG6701214.1"/>
    </source>
</evidence>
<dbReference type="PANTHER" id="PTHR31218">
    <property type="entry name" value="WAT1-RELATED PROTEIN"/>
    <property type="match status" value="1"/>
</dbReference>
<dbReference type="InterPro" id="IPR000620">
    <property type="entry name" value="EamA_dom"/>
</dbReference>
<reference evidence="9" key="1">
    <citation type="submission" date="2021-01" db="EMBL/GenBank/DDBJ databases">
        <authorList>
            <person name="Lovell J.T."/>
            <person name="Bentley N."/>
            <person name="Bhattarai G."/>
            <person name="Jenkins J.W."/>
            <person name="Sreedasyam A."/>
            <person name="Alarcon Y."/>
            <person name="Bock C."/>
            <person name="Boston L."/>
            <person name="Carlson J."/>
            <person name="Cervantes K."/>
            <person name="Clermont K."/>
            <person name="Krom N."/>
            <person name="Kubenka K."/>
            <person name="Mamidi S."/>
            <person name="Mattison C."/>
            <person name="Monteros M."/>
            <person name="Pisani C."/>
            <person name="Plott C."/>
            <person name="Rajasekar S."/>
            <person name="Rhein H.S."/>
            <person name="Rohla C."/>
            <person name="Song M."/>
            <person name="Hilaire R.S."/>
            <person name="Shu S."/>
            <person name="Wells L."/>
            <person name="Wang X."/>
            <person name="Webber J."/>
            <person name="Heerema R.J."/>
            <person name="Klein P."/>
            <person name="Conner P."/>
            <person name="Grauke L."/>
            <person name="Grimwood J."/>
            <person name="Schmutz J."/>
            <person name="Randall J.J."/>
        </authorList>
    </citation>
    <scope>NUCLEOTIDE SEQUENCE</scope>
    <source>
        <tissue evidence="9">Leaf</tissue>
    </source>
</reference>
<dbReference type="AlphaFoldDB" id="A0A922JEA2"/>
<feature type="transmembrane region" description="Helical" evidence="6">
    <location>
        <begin position="130"/>
        <end position="150"/>
    </location>
</feature>
<feature type="compositionally biased region" description="Basic and acidic residues" evidence="7">
    <location>
        <begin position="385"/>
        <end position="394"/>
    </location>
</feature>
<keyword evidence="4 6" id="KW-1133">Transmembrane helix</keyword>
<evidence type="ECO:0000256" key="6">
    <source>
        <dbReference type="RuleBase" id="RU363077"/>
    </source>
</evidence>
<feature type="transmembrane region" description="Helical" evidence="6">
    <location>
        <begin position="216"/>
        <end position="236"/>
    </location>
</feature>
<evidence type="ECO:0000259" key="8">
    <source>
        <dbReference type="Pfam" id="PF00892"/>
    </source>
</evidence>
<feature type="region of interest" description="Disordered" evidence="7">
    <location>
        <begin position="370"/>
        <end position="394"/>
    </location>
</feature>
<accession>A0A922JEA2</accession>
<dbReference type="InterPro" id="IPR030184">
    <property type="entry name" value="WAT1-related"/>
</dbReference>
<evidence type="ECO:0000313" key="10">
    <source>
        <dbReference type="Proteomes" id="UP000811246"/>
    </source>
</evidence>
<dbReference type="GO" id="GO:0022857">
    <property type="term" value="F:transmembrane transporter activity"/>
    <property type="evidence" value="ECO:0007669"/>
    <property type="project" value="InterPro"/>
</dbReference>
<dbReference type="Proteomes" id="UP000811246">
    <property type="component" value="Chromosome 8"/>
</dbReference>
<protein>
    <recommendedName>
        <fullName evidence="6">WAT1-related protein</fullName>
    </recommendedName>
</protein>
<evidence type="ECO:0000256" key="5">
    <source>
        <dbReference type="ARBA" id="ARBA00023136"/>
    </source>
</evidence>
<keyword evidence="3 6" id="KW-0812">Transmembrane</keyword>
<proteinExistence type="inferred from homology"/>
<dbReference type="GO" id="GO:0016020">
    <property type="term" value="C:membrane"/>
    <property type="evidence" value="ECO:0007669"/>
    <property type="project" value="UniProtKB-SubCell"/>
</dbReference>
<comment type="caution">
    <text evidence="9">The sequence shown here is derived from an EMBL/GenBank/DDBJ whole genome shotgun (WGS) entry which is preliminary data.</text>
</comment>
<dbReference type="Pfam" id="PF00892">
    <property type="entry name" value="EamA"/>
    <property type="match status" value="2"/>
</dbReference>
<evidence type="ECO:0000256" key="3">
    <source>
        <dbReference type="ARBA" id="ARBA00022692"/>
    </source>
</evidence>
<keyword evidence="5 6" id="KW-0472">Membrane</keyword>
<feature type="transmembrane region" description="Helical" evidence="6">
    <location>
        <begin position="281"/>
        <end position="301"/>
    </location>
</feature>
<feature type="transmembrane region" description="Helical" evidence="6">
    <location>
        <begin position="97"/>
        <end position="118"/>
    </location>
</feature>
<feature type="transmembrane region" description="Helical" evidence="6">
    <location>
        <begin position="69"/>
        <end position="91"/>
    </location>
</feature>
<feature type="transmembrane region" description="Helical" evidence="6">
    <location>
        <begin position="307"/>
        <end position="326"/>
    </location>
</feature>
<feature type="domain" description="EamA" evidence="8">
    <location>
        <begin position="186"/>
        <end position="324"/>
    </location>
</feature>
<comment type="subcellular location">
    <subcellularLocation>
        <location evidence="1 6">Membrane</location>
        <topology evidence="1 6">Multi-pass membrane protein</topology>
    </subcellularLocation>
</comment>
<dbReference type="EMBL" id="CM031832">
    <property type="protein sequence ID" value="KAG6701214.1"/>
    <property type="molecule type" value="Genomic_DNA"/>
</dbReference>